<evidence type="ECO:0000313" key="14">
    <source>
        <dbReference type="EMBL" id="KIE04964.1"/>
    </source>
</evidence>
<dbReference type="InterPro" id="IPR006135">
    <property type="entry name" value="T3SS_substrate_exporter"/>
</dbReference>
<dbReference type="SUPFAM" id="SSF160544">
    <property type="entry name" value="EscU C-terminal domain-like"/>
    <property type="match status" value="1"/>
</dbReference>
<dbReference type="PANTHER" id="PTHR30531:SF12">
    <property type="entry name" value="FLAGELLAR BIOSYNTHETIC PROTEIN FLHB"/>
    <property type="match status" value="1"/>
</dbReference>
<evidence type="ECO:0000256" key="9">
    <source>
        <dbReference type="ARBA" id="ARBA00022989"/>
    </source>
</evidence>
<keyword evidence="14" id="KW-0966">Cell projection</keyword>
<keyword evidence="7 13" id="KW-1005">Bacterial flagellum biogenesis</keyword>
<protein>
    <recommendedName>
        <fullName evidence="3 13">Flagellar biosynthetic protein FlhB</fullName>
    </recommendedName>
</protein>
<feature type="transmembrane region" description="Helical" evidence="13">
    <location>
        <begin position="196"/>
        <end position="214"/>
    </location>
</feature>
<dbReference type="PANTHER" id="PTHR30531">
    <property type="entry name" value="FLAGELLAR BIOSYNTHETIC PROTEIN FLHB"/>
    <property type="match status" value="1"/>
</dbReference>
<dbReference type="NCBIfam" id="TIGR00328">
    <property type="entry name" value="flhB"/>
    <property type="match status" value="1"/>
</dbReference>
<dbReference type="FunFam" id="3.40.1690.10:FF:000001">
    <property type="entry name" value="Flagellar biosynthetic protein FlhB"/>
    <property type="match status" value="1"/>
</dbReference>
<evidence type="ECO:0000256" key="10">
    <source>
        <dbReference type="ARBA" id="ARBA00023136"/>
    </source>
</evidence>
<evidence type="ECO:0000256" key="2">
    <source>
        <dbReference type="ARBA" id="ARBA00010690"/>
    </source>
</evidence>
<dbReference type="EMBL" id="JSWE01000124">
    <property type="protein sequence ID" value="KIE04964.1"/>
    <property type="molecule type" value="Genomic_DNA"/>
</dbReference>
<feature type="transmembrane region" description="Helical" evidence="13">
    <location>
        <begin position="88"/>
        <end position="109"/>
    </location>
</feature>
<keyword evidence="14" id="KW-0969">Cilium</keyword>
<proteinExistence type="inferred from homology"/>
<feature type="transmembrane region" description="Helical" evidence="13">
    <location>
        <begin position="37"/>
        <end position="55"/>
    </location>
</feature>
<comment type="similarity">
    <text evidence="2 13">Belongs to the type III secretion exporter family.</text>
</comment>
<sequence>MSDDKDTDQKTEEPTQRRIDEAFKKGQVITSKEVNNFITLLAFTILLSWVYPYLLKMIQNKISFYIYSAHQLVIGDNWISIMHLVKRLIFDFLFILSIPLVIAVITIIFSNFAQHGFVLSAEVLKFDLSKISPMKGFGRIFSMKSVVELIKGIFKMIAISMAIYLAISSELKVLPMIHTLSFYGFLALTLKFITKMMIAVCIVMGAIAAIDYFYQRYEFYKNLRMTKEEIKEEYKQTEGSPEIKSKLKSIRMERAQKRMMASVPSADVIITNPTHFAVALKYDQDNMPAPQVIAKGQDNIALRIKEVAIENMIPVIEDAPLARALYSSTEIDQYVPFEHYKAVAEVITYVMRLRGKKFGKK</sequence>
<comment type="caution">
    <text evidence="14">The sequence shown here is derived from an EMBL/GenBank/DDBJ whole genome shotgun (WGS) entry which is preliminary data.</text>
</comment>
<dbReference type="InterPro" id="IPR029025">
    <property type="entry name" value="T3SS_substrate_exporter_C"/>
</dbReference>
<keyword evidence="5 13" id="KW-1003">Cell membrane</keyword>
<comment type="function">
    <text evidence="12 13">Required for formation of the rod structure in the basal body of the flagellar apparatus. Together with FliI and FliH, may constitute the export apparatus of flagellin.</text>
</comment>
<keyword evidence="9 13" id="KW-1133">Transmembrane helix</keyword>
<evidence type="ECO:0000256" key="3">
    <source>
        <dbReference type="ARBA" id="ARBA00021622"/>
    </source>
</evidence>
<evidence type="ECO:0000256" key="11">
    <source>
        <dbReference type="ARBA" id="ARBA00023225"/>
    </source>
</evidence>
<dbReference type="Gene3D" id="6.10.250.2080">
    <property type="match status" value="1"/>
</dbReference>
<dbReference type="GO" id="GO:0044780">
    <property type="term" value="P:bacterial-type flagellum assembly"/>
    <property type="evidence" value="ECO:0007669"/>
    <property type="project" value="InterPro"/>
</dbReference>
<keyword evidence="11 13" id="KW-1006">Bacterial flagellum protein export</keyword>
<keyword evidence="10 13" id="KW-0472">Membrane</keyword>
<evidence type="ECO:0000256" key="4">
    <source>
        <dbReference type="ARBA" id="ARBA00022448"/>
    </source>
</evidence>
<dbReference type="OrthoDB" id="9807950at2"/>
<evidence type="ECO:0000256" key="1">
    <source>
        <dbReference type="ARBA" id="ARBA00004651"/>
    </source>
</evidence>
<dbReference type="PATRIC" id="fig|86105.3.peg.1127"/>
<dbReference type="RefSeq" id="WP_039456978.1">
    <property type="nucleotide sequence ID" value="NZ_JSWE01000124.1"/>
</dbReference>
<accession>A0A0C1QHE4</accession>
<evidence type="ECO:0000256" key="5">
    <source>
        <dbReference type="ARBA" id="ARBA00022475"/>
    </source>
</evidence>
<evidence type="ECO:0000256" key="8">
    <source>
        <dbReference type="ARBA" id="ARBA00022927"/>
    </source>
</evidence>
<dbReference type="Gene3D" id="3.40.1690.10">
    <property type="entry name" value="secretion proteins EscU"/>
    <property type="match status" value="1"/>
</dbReference>
<dbReference type="GO" id="GO:0005886">
    <property type="term" value="C:plasma membrane"/>
    <property type="evidence" value="ECO:0007669"/>
    <property type="project" value="UniProtKB-SubCell"/>
</dbReference>
<dbReference type="AlphaFoldDB" id="A0A0C1QHE4"/>
<evidence type="ECO:0000256" key="13">
    <source>
        <dbReference type="RuleBase" id="RU364091"/>
    </source>
</evidence>
<feature type="transmembrane region" description="Helical" evidence="13">
    <location>
        <begin position="149"/>
        <end position="166"/>
    </location>
</feature>
<dbReference type="PRINTS" id="PR00950">
    <property type="entry name" value="TYPE3IMSPROT"/>
</dbReference>
<gene>
    <name evidence="14" type="primary">flhB_2</name>
    <name evidence="13" type="synonym">flhB</name>
    <name evidence="14" type="ORF">NF27_EY00600</name>
</gene>
<keyword evidence="15" id="KW-1185">Reference proteome</keyword>
<evidence type="ECO:0000256" key="7">
    <source>
        <dbReference type="ARBA" id="ARBA00022795"/>
    </source>
</evidence>
<keyword evidence="4 13" id="KW-0813">Transport</keyword>
<dbReference type="GO" id="GO:0009306">
    <property type="term" value="P:protein secretion"/>
    <property type="evidence" value="ECO:0007669"/>
    <property type="project" value="InterPro"/>
</dbReference>
<dbReference type="Pfam" id="PF01312">
    <property type="entry name" value="Bac_export_2"/>
    <property type="match status" value="1"/>
</dbReference>
<evidence type="ECO:0000256" key="6">
    <source>
        <dbReference type="ARBA" id="ARBA00022692"/>
    </source>
</evidence>
<dbReference type="InterPro" id="IPR006136">
    <property type="entry name" value="FlhB"/>
</dbReference>
<name>A0A0C1QHE4_9RICK</name>
<dbReference type="Proteomes" id="UP000031258">
    <property type="component" value="Unassembled WGS sequence"/>
</dbReference>
<keyword evidence="14" id="KW-0282">Flagellum</keyword>
<organism evidence="14 15">
    <name type="scientific">Candidatus Jidaibacter acanthamoebae</name>
    <dbReference type="NCBI Taxonomy" id="86105"/>
    <lineage>
        <taxon>Bacteria</taxon>
        <taxon>Pseudomonadati</taxon>
        <taxon>Pseudomonadota</taxon>
        <taxon>Alphaproteobacteria</taxon>
        <taxon>Rickettsiales</taxon>
        <taxon>Candidatus Midichloriaceae</taxon>
        <taxon>Candidatus Jidaibacter</taxon>
    </lineage>
</organism>
<keyword evidence="8 13" id="KW-0653">Protein transport</keyword>
<evidence type="ECO:0000313" key="15">
    <source>
        <dbReference type="Proteomes" id="UP000031258"/>
    </source>
</evidence>
<evidence type="ECO:0000256" key="12">
    <source>
        <dbReference type="ARBA" id="ARBA00025078"/>
    </source>
</evidence>
<comment type="subcellular location">
    <subcellularLocation>
        <location evidence="1">Cell membrane</location>
        <topology evidence="1">Multi-pass membrane protein</topology>
    </subcellularLocation>
</comment>
<keyword evidence="6 13" id="KW-0812">Transmembrane</keyword>
<reference evidence="14 15" key="1">
    <citation type="submission" date="2014-11" db="EMBL/GenBank/DDBJ databases">
        <title>A Rickettsiales Symbiont of Amoebae With Ancient Features.</title>
        <authorList>
            <person name="Schulz F."/>
            <person name="Martijn J."/>
            <person name="Wascher F."/>
            <person name="Kostanjsek R."/>
            <person name="Ettema T.J."/>
            <person name="Horn M."/>
        </authorList>
    </citation>
    <scope>NUCLEOTIDE SEQUENCE [LARGE SCALE GENOMIC DNA]</scope>
    <source>
        <strain evidence="14 15">UWC36</strain>
    </source>
</reference>
<dbReference type="STRING" id="86105.NF27_EY00600"/>